<dbReference type="RefSeq" id="WP_004076588.1">
    <property type="nucleotide sequence ID" value="NZ_CM001436.1"/>
</dbReference>
<dbReference type="InterPro" id="IPR011989">
    <property type="entry name" value="ARM-like"/>
</dbReference>
<accession>H1YWF1</accession>
<reference evidence="1 2" key="1">
    <citation type="submission" date="2011-10" db="EMBL/GenBank/DDBJ databases">
        <title>The Improved High-Quality Draft genome of Methanoplanus limicola DSM 2279.</title>
        <authorList>
            <consortium name="US DOE Joint Genome Institute (JGI-PGF)"/>
            <person name="Lucas S."/>
            <person name="Copeland A."/>
            <person name="Lapidus A."/>
            <person name="Glavina del Rio T."/>
            <person name="Dalin E."/>
            <person name="Tice H."/>
            <person name="Bruce D."/>
            <person name="Goodwin L."/>
            <person name="Pitluck S."/>
            <person name="Peters L."/>
            <person name="Mikhailova N."/>
            <person name="Lu M."/>
            <person name="Kyrpides N."/>
            <person name="Mavromatis K."/>
            <person name="Ivanova N."/>
            <person name="Markowitz V."/>
            <person name="Cheng J.-F."/>
            <person name="Hugenholtz P."/>
            <person name="Woyke T."/>
            <person name="Wu D."/>
            <person name="Wirth R."/>
            <person name="Brambilla E.-M."/>
            <person name="Klenk H.-P."/>
            <person name="Eisen J.A."/>
        </authorList>
    </citation>
    <scope>NUCLEOTIDE SEQUENCE [LARGE SCALE GENOMIC DNA]</scope>
    <source>
        <strain evidence="1 2">DSM 2279</strain>
    </source>
</reference>
<dbReference type="OrthoDB" id="142930at2157"/>
<evidence type="ECO:0000313" key="2">
    <source>
        <dbReference type="Proteomes" id="UP000005741"/>
    </source>
</evidence>
<dbReference type="InterPro" id="IPR004155">
    <property type="entry name" value="PBS_lyase_HEAT"/>
</dbReference>
<dbReference type="Pfam" id="PF13646">
    <property type="entry name" value="HEAT_2"/>
    <property type="match status" value="6"/>
</dbReference>
<protein>
    <submittedName>
        <fullName evidence="1">PBS lyase HEAT domain protein repeat-containing protein</fullName>
    </submittedName>
</protein>
<keyword evidence="2" id="KW-1185">Reference proteome</keyword>
<dbReference type="PANTHER" id="PTHR12697:SF5">
    <property type="entry name" value="DEOXYHYPUSINE HYDROXYLASE"/>
    <property type="match status" value="1"/>
</dbReference>
<keyword evidence="1" id="KW-0456">Lyase</keyword>
<dbReference type="InParanoid" id="H1YWF1"/>
<dbReference type="AlphaFoldDB" id="H1YWF1"/>
<dbReference type="SMART" id="SM00567">
    <property type="entry name" value="EZ_HEAT"/>
    <property type="match status" value="12"/>
</dbReference>
<sequence>MAIINNNKKTDNNSQKIENLIDSLGSKDWKKREDAAIELTTLGRPAIIGLLKALNSDNTMLRSGAAEVLGTYGEVALPTLLKLVAAGKENTRDGAARAIAQSGETALNELKKAATDKDYRRRRGAALTLAYLGYLGEPTKNVLLALLRDSNEKVSFEAAKSLKTINWEPENRLQSAVFYYSLADPVNSAKYPKEIITLAIRDLKNPDENRRKKAVDLLSKLKSDSVKDVMLKYLDDSCGEVRYTAVKRLSGIYDTELITYFSKCLKDTHSGVRLESAWALDKYGWKPENSEDKAEYYFIKEKWIDLLQMKEGAVPVLVKNLCDENPVIRLRATEVLRSMGKPGYLAIKNALKSDDENIRKRAAEAVAIINKKDSASNSGKEEPLPEFFGKYSIEEEIKKHKSQINASGIKSRDSWLKILLNNEIELSKAEKISGALSNENEMVRAAAIENLRQSGISAIEPLLYLLIDKKDNVKIAAIESLGDLKARRAAPYLIKLCGNENRFVRMACAESLGKIKEIKAIDALTGLFSDPDESVRTTASASVSSIGSDALPKLKNTLDDSDMTVRMTAIGTIAGINDPIAISYAVRMLNDYEFDVRECASKAIKNMSNTMFNPLMDECRRIIVQGNELEKLGILSALADVEDLRAKEIITAFASDRNQKVSQRAAEMIKEAGKRPEIKTEIIPELKYGSKIDEIISGLRSTDTQVQVSASEKVFSMGDEIIEPLIESMEKSNPEVQNLTAEILIGLGDPAIDGLVKHLSSGSSSTKLICAQSLGKIQNEKAYAALSGAMYEEKDPVIRMTAAESLGFAGDDMAFDALVYAIKDEDSRVRIAAIRSLGYLNSKKAIKPLINALEDEDLSIINQITDSLKSLGEDAIRELSDALHSCKSGKIRYNIAEALDKLSWVPETETDIVYYLMAKENWEEIRKTGEVAVGPLEELLSDNDYEIRLAALETIIDIGGEKAIMPMIKALMDPNSAVRKKSEAGLVKAGKDALPYLERTVAESDNPNLKTFAMKAIVKITA</sequence>
<gene>
    <name evidence="1" type="ORF">Metlim_0750</name>
</gene>
<dbReference type="GO" id="GO:0016491">
    <property type="term" value="F:oxidoreductase activity"/>
    <property type="evidence" value="ECO:0007669"/>
    <property type="project" value="TreeGrafter"/>
</dbReference>
<evidence type="ECO:0000313" key="1">
    <source>
        <dbReference type="EMBL" id="EHQ34873.1"/>
    </source>
</evidence>
<dbReference type="STRING" id="937775.Metlim_0750"/>
<dbReference type="HOGENOM" id="CLU_273074_0_0_2"/>
<dbReference type="Gene3D" id="1.25.10.10">
    <property type="entry name" value="Leucine-rich Repeat Variant"/>
    <property type="match status" value="7"/>
</dbReference>
<dbReference type="InterPro" id="IPR016024">
    <property type="entry name" value="ARM-type_fold"/>
</dbReference>
<dbReference type="GO" id="GO:0016829">
    <property type="term" value="F:lyase activity"/>
    <property type="evidence" value="ECO:0007669"/>
    <property type="project" value="UniProtKB-KW"/>
</dbReference>
<organism evidence="1 2">
    <name type="scientific">Methanoplanus limicola DSM 2279</name>
    <dbReference type="NCBI Taxonomy" id="937775"/>
    <lineage>
        <taxon>Archaea</taxon>
        <taxon>Methanobacteriati</taxon>
        <taxon>Methanobacteriota</taxon>
        <taxon>Stenosarchaea group</taxon>
        <taxon>Methanomicrobia</taxon>
        <taxon>Methanomicrobiales</taxon>
        <taxon>Methanomicrobiaceae</taxon>
        <taxon>Methanoplanus</taxon>
    </lineage>
</organism>
<proteinExistence type="predicted"/>
<dbReference type="PANTHER" id="PTHR12697">
    <property type="entry name" value="PBS LYASE HEAT-LIKE PROTEIN"/>
    <property type="match status" value="1"/>
</dbReference>
<name>H1YWF1_9EURY</name>
<dbReference type="Proteomes" id="UP000005741">
    <property type="component" value="Chromosome"/>
</dbReference>
<dbReference type="EMBL" id="CM001436">
    <property type="protein sequence ID" value="EHQ34873.1"/>
    <property type="molecule type" value="Genomic_DNA"/>
</dbReference>
<dbReference type="SUPFAM" id="SSF48371">
    <property type="entry name" value="ARM repeat"/>
    <property type="match status" value="3"/>
</dbReference>